<gene>
    <name evidence="1" type="ORF">MILVUS5_LOCUS21522</name>
</gene>
<name>A0ACB0KDH0_TRIPR</name>
<accession>A0ACB0KDH0</accession>
<reference evidence="1" key="1">
    <citation type="submission" date="2023-10" db="EMBL/GenBank/DDBJ databases">
        <authorList>
            <person name="Rodriguez Cubillos JULIANA M."/>
            <person name="De Vega J."/>
        </authorList>
    </citation>
    <scope>NUCLEOTIDE SEQUENCE</scope>
</reference>
<dbReference type="EMBL" id="CASHSV030000206">
    <property type="protein sequence ID" value="CAJ2654354.1"/>
    <property type="molecule type" value="Genomic_DNA"/>
</dbReference>
<organism evidence="1 2">
    <name type="scientific">Trifolium pratense</name>
    <name type="common">Red clover</name>
    <dbReference type="NCBI Taxonomy" id="57577"/>
    <lineage>
        <taxon>Eukaryota</taxon>
        <taxon>Viridiplantae</taxon>
        <taxon>Streptophyta</taxon>
        <taxon>Embryophyta</taxon>
        <taxon>Tracheophyta</taxon>
        <taxon>Spermatophyta</taxon>
        <taxon>Magnoliopsida</taxon>
        <taxon>eudicotyledons</taxon>
        <taxon>Gunneridae</taxon>
        <taxon>Pentapetalae</taxon>
        <taxon>rosids</taxon>
        <taxon>fabids</taxon>
        <taxon>Fabales</taxon>
        <taxon>Fabaceae</taxon>
        <taxon>Papilionoideae</taxon>
        <taxon>50 kb inversion clade</taxon>
        <taxon>NPAAA clade</taxon>
        <taxon>Hologalegina</taxon>
        <taxon>IRL clade</taxon>
        <taxon>Trifolieae</taxon>
        <taxon>Trifolium</taxon>
    </lineage>
</organism>
<keyword evidence="2" id="KW-1185">Reference proteome</keyword>
<protein>
    <submittedName>
        <fullName evidence="1">Uncharacterized protein</fullName>
    </submittedName>
</protein>
<sequence>MDLSTEFDDLIPYHLLESLRVFVIDHDTTQLHAIANMCIQCNYQVITSTLASFALNLLRQTKGPFFDLILIDDQMPDMDSYDFLQHVTQEIKIPVIMMGVDDTASERMNGACDYWLKPLNPNYIKNMWQHVVTIQHDQTETVSEVVKTGQKRKKRDEESETKKNRVSWVSSSELQEKFVRAVNQLGIEKATPKKITEMMDVRGLETSHVASHLQKFRLRRFNCSSKKTKPKSGRENSNVPHESIQVVESMPKQDKTCDGNFLNAQQQHPIPMVFDDFEVSNILTNKTNMMLDDSSSLYEQAWYPFEEFGTFGHYFD</sequence>
<evidence type="ECO:0000313" key="1">
    <source>
        <dbReference type="EMBL" id="CAJ2654354.1"/>
    </source>
</evidence>
<dbReference type="Proteomes" id="UP001177021">
    <property type="component" value="Unassembled WGS sequence"/>
</dbReference>
<evidence type="ECO:0000313" key="2">
    <source>
        <dbReference type="Proteomes" id="UP001177021"/>
    </source>
</evidence>
<proteinExistence type="predicted"/>
<comment type="caution">
    <text evidence="1">The sequence shown here is derived from an EMBL/GenBank/DDBJ whole genome shotgun (WGS) entry which is preliminary data.</text>
</comment>